<dbReference type="Proteomes" id="UP000287033">
    <property type="component" value="Unassembled WGS sequence"/>
</dbReference>
<feature type="transmembrane region" description="Helical" evidence="21">
    <location>
        <begin position="68"/>
        <end position="89"/>
    </location>
</feature>
<evidence type="ECO:0000256" key="5">
    <source>
        <dbReference type="ARBA" id="ARBA00012557"/>
    </source>
</evidence>
<comment type="subcellular location">
    <subcellularLocation>
        <location evidence="2">Membrane</location>
        <topology evidence="2">Single-pass type II membrane protein</topology>
    </subcellularLocation>
</comment>
<comment type="cofactor">
    <cofactor evidence="1">
        <name>Mn(2+)</name>
        <dbReference type="ChEBI" id="CHEBI:29035"/>
    </cofactor>
</comment>
<protein>
    <recommendedName>
        <fullName evidence="16">Glycoprotein-N-acetylgalactosamine 3-beta-galactosyltransferase 1</fullName>
        <ecNumber evidence="5">2.4.1.122</ecNumber>
    </recommendedName>
    <alternativeName>
        <fullName evidence="18">Core 1 O-glycan T-synthase</fullName>
    </alternativeName>
    <alternativeName>
        <fullName evidence="19">Core 1 UDP-galactose:N-acetylgalactosamine-alpha-R beta 1,3-galactosyltransferase 1</fullName>
    </alternativeName>
    <alternativeName>
        <fullName evidence="17">Core 1 beta1,3-galactosyltransferase 1</fullName>
    </alternativeName>
</protein>
<keyword evidence="13 21" id="KW-0472">Membrane</keyword>
<keyword evidence="15" id="KW-0464">Manganese</keyword>
<keyword evidence="14" id="KW-1015">Disulfide bond</keyword>
<evidence type="ECO:0000256" key="4">
    <source>
        <dbReference type="ARBA" id="ARBA00006462"/>
    </source>
</evidence>
<accession>A0A401RXY5</accession>
<dbReference type="STRING" id="137246.A0A401RXY5"/>
<evidence type="ECO:0000256" key="15">
    <source>
        <dbReference type="ARBA" id="ARBA00023211"/>
    </source>
</evidence>
<keyword evidence="24" id="KW-1185">Reference proteome</keyword>
<dbReference type="AlphaFoldDB" id="A0A401RXY5"/>
<dbReference type="GO" id="GO:0000166">
    <property type="term" value="F:nucleotide binding"/>
    <property type="evidence" value="ECO:0007669"/>
    <property type="project" value="UniProtKB-KW"/>
</dbReference>
<dbReference type="GO" id="GO:0016263">
    <property type="term" value="F:glycoprotein-N-acetylgalactosamine 3-beta-galactosyltransferase activity"/>
    <property type="evidence" value="ECO:0007669"/>
    <property type="project" value="UniProtKB-EC"/>
</dbReference>
<reference evidence="23 24" key="1">
    <citation type="journal article" date="2018" name="Nat. Ecol. Evol.">
        <title>Shark genomes provide insights into elasmobranch evolution and the origin of vertebrates.</title>
        <authorList>
            <person name="Hara Y"/>
            <person name="Yamaguchi K"/>
            <person name="Onimaru K"/>
            <person name="Kadota M"/>
            <person name="Koyanagi M"/>
            <person name="Keeley SD"/>
            <person name="Tatsumi K"/>
            <person name="Tanaka K"/>
            <person name="Motone F"/>
            <person name="Kageyama Y"/>
            <person name="Nozu R"/>
            <person name="Adachi N"/>
            <person name="Nishimura O"/>
            <person name="Nakagawa R"/>
            <person name="Tanegashima C"/>
            <person name="Kiyatake I"/>
            <person name="Matsumoto R"/>
            <person name="Murakumo K"/>
            <person name="Nishida K"/>
            <person name="Terakita A"/>
            <person name="Kuratani S"/>
            <person name="Sato K"/>
            <person name="Hyodo S Kuraku.S."/>
        </authorList>
    </citation>
    <scope>NUCLEOTIDE SEQUENCE [LARGE SCALE GENOMIC DNA]</scope>
</reference>
<dbReference type="GO" id="GO:0001525">
    <property type="term" value="P:angiogenesis"/>
    <property type="evidence" value="ECO:0007669"/>
    <property type="project" value="UniProtKB-ARBA"/>
</dbReference>
<keyword evidence="8 21" id="KW-0812">Transmembrane</keyword>
<comment type="caution">
    <text evidence="23">The sequence shown here is derived from an EMBL/GenBank/DDBJ whole genome shotgun (WGS) entry which is preliminary data.</text>
</comment>
<evidence type="ECO:0000256" key="7">
    <source>
        <dbReference type="ARBA" id="ARBA00022679"/>
    </source>
</evidence>
<feature type="domain" description="Fringe-like glycosyltransferase" evidence="22">
    <location>
        <begin position="158"/>
        <end position="318"/>
    </location>
</feature>
<dbReference type="OrthoDB" id="414175at2759"/>
<evidence type="ECO:0000256" key="18">
    <source>
        <dbReference type="ARBA" id="ARBA00042009"/>
    </source>
</evidence>
<evidence type="ECO:0000256" key="11">
    <source>
        <dbReference type="ARBA" id="ARBA00022968"/>
    </source>
</evidence>
<gene>
    <name evidence="23" type="ORF">chiPu_0001394</name>
</gene>
<evidence type="ECO:0000256" key="9">
    <source>
        <dbReference type="ARBA" id="ARBA00022723"/>
    </source>
</evidence>
<evidence type="ECO:0000256" key="20">
    <source>
        <dbReference type="ARBA" id="ARBA00048842"/>
    </source>
</evidence>
<dbReference type="Pfam" id="PF02434">
    <property type="entry name" value="Fringe"/>
    <property type="match status" value="1"/>
</dbReference>
<organism evidence="23 24">
    <name type="scientific">Chiloscyllium punctatum</name>
    <name type="common">Brownbanded bambooshark</name>
    <name type="synonym">Hemiscyllium punctatum</name>
    <dbReference type="NCBI Taxonomy" id="137246"/>
    <lineage>
        <taxon>Eukaryota</taxon>
        <taxon>Metazoa</taxon>
        <taxon>Chordata</taxon>
        <taxon>Craniata</taxon>
        <taxon>Vertebrata</taxon>
        <taxon>Chondrichthyes</taxon>
        <taxon>Elasmobranchii</taxon>
        <taxon>Galeomorphii</taxon>
        <taxon>Galeoidea</taxon>
        <taxon>Orectolobiformes</taxon>
        <taxon>Hemiscylliidae</taxon>
        <taxon>Chiloscyllium</taxon>
    </lineage>
</organism>
<proteinExistence type="inferred from homology"/>
<evidence type="ECO:0000256" key="12">
    <source>
        <dbReference type="ARBA" id="ARBA00022989"/>
    </source>
</evidence>
<dbReference type="UniPathway" id="UPA00378"/>
<comment type="catalytic activity">
    <reaction evidence="20">
        <text>an N-acetyl-alpha-D-galactosaminyl derivative + UDP-alpha-D-galactose = a beta-D-galactosyl-(1-&gt;3)-N-acetyl-alpha-D-galactosaminyl derivative + UDP + H(+)</text>
        <dbReference type="Rhea" id="RHEA:15621"/>
        <dbReference type="ChEBI" id="CHEBI:15378"/>
        <dbReference type="ChEBI" id="CHEBI:28257"/>
        <dbReference type="ChEBI" id="CHEBI:58223"/>
        <dbReference type="ChEBI" id="CHEBI:66914"/>
        <dbReference type="ChEBI" id="CHEBI:133470"/>
        <dbReference type="EC" id="2.4.1.122"/>
    </reaction>
</comment>
<evidence type="ECO:0000256" key="13">
    <source>
        <dbReference type="ARBA" id="ARBA00023136"/>
    </source>
</evidence>
<evidence type="ECO:0000256" key="2">
    <source>
        <dbReference type="ARBA" id="ARBA00004606"/>
    </source>
</evidence>
<dbReference type="PANTHER" id="PTHR23033">
    <property type="entry name" value="BETA1,3-GALACTOSYLTRANSFERASE"/>
    <property type="match status" value="1"/>
</dbReference>
<evidence type="ECO:0000256" key="19">
    <source>
        <dbReference type="ARBA" id="ARBA00043065"/>
    </source>
</evidence>
<keyword evidence="10" id="KW-0547">Nucleotide-binding</keyword>
<dbReference type="EMBL" id="BEZZ01000021">
    <property type="protein sequence ID" value="GCC23003.1"/>
    <property type="molecule type" value="Genomic_DNA"/>
</dbReference>
<evidence type="ECO:0000256" key="10">
    <source>
        <dbReference type="ARBA" id="ARBA00022741"/>
    </source>
</evidence>
<dbReference type="InterPro" id="IPR026050">
    <property type="entry name" value="C1GALT1/C1GALT1_chp1"/>
</dbReference>
<evidence type="ECO:0000256" key="8">
    <source>
        <dbReference type="ARBA" id="ARBA00022692"/>
    </source>
</evidence>
<evidence type="ECO:0000313" key="24">
    <source>
        <dbReference type="Proteomes" id="UP000287033"/>
    </source>
</evidence>
<keyword evidence="6" id="KW-0328">Glycosyltransferase</keyword>
<keyword evidence="11" id="KW-0735">Signal-anchor</keyword>
<dbReference type="PANTHER" id="PTHR23033:SF13">
    <property type="entry name" value="GLYCOPROTEIN-N-ACETYLGALACTOSAMINE 3-BETA-GALACTOSYLTRANSFERASE 1"/>
    <property type="match status" value="1"/>
</dbReference>
<dbReference type="Gene3D" id="3.90.550.50">
    <property type="match status" value="1"/>
</dbReference>
<keyword evidence="7" id="KW-0808">Transferase</keyword>
<evidence type="ECO:0000256" key="6">
    <source>
        <dbReference type="ARBA" id="ARBA00022676"/>
    </source>
</evidence>
<dbReference type="GO" id="GO:0016020">
    <property type="term" value="C:membrane"/>
    <property type="evidence" value="ECO:0007669"/>
    <property type="project" value="UniProtKB-SubCell"/>
</dbReference>
<comment type="similarity">
    <text evidence="4">Belongs to the glycosyltransferase 31 family. Beta3-Gal-T subfamily.</text>
</comment>
<evidence type="ECO:0000256" key="17">
    <source>
        <dbReference type="ARBA" id="ARBA00041226"/>
    </source>
</evidence>
<evidence type="ECO:0000256" key="21">
    <source>
        <dbReference type="SAM" id="Phobius"/>
    </source>
</evidence>
<comment type="pathway">
    <text evidence="3">Protein modification; protein glycosylation.</text>
</comment>
<evidence type="ECO:0000256" key="1">
    <source>
        <dbReference type="ARBA" id="ARBA00001936"/>
    </source>
</evidence>
<dbReference type="EC" id="2.4.1.122" evidence="5"/>
<dbReference type="InterPro" id="IPR003378">
    <property type="entry name" value="Fringe-like_glycosylTrfase"/>
</dbReference>
<name>A0A401RXY5_CHIPU</name>
<evidence type="ECO:0000313" key="23">
    <source>
        <dbReference type="EMBL" id="GCC23003.1"/>
    </source>
</evidence>
<evidence type="ECO:0000256" key="16">
    <source>
        <dbReference type="ARBA" id="ARBA00040898"/>
    </source>
</evidence>
<keyword evidence="12 21" id="KW-1133">Transmembrane helix</keyword>
<evidence type="ECO:0000259" key="22">
    <source>
        <dbReference type="Pfam" id="PF02434"/>
    </source>
</evidence>
<keyword evidence="9" id="KW-0479">Metal-binding</keyword>
<evidence type="ECO:0000256" key="14">
    <source>
        <dbReference type="ARBA" id="ARBA00023157"/>
    </source>
</evidence>
<sequence>MTTPSAFPFNRRRGDVSERARARSLAAVQPMRLRLRAPRQGITEETGSAFSHRQVAYCHEEMAISRSIISLLTFCCGLGLGFIICHLAISAINKEAPQHSHLIFNDPHGHLEDTHHHQHHQHLQGEMNFNADVSQHKDENRSVADELYKRVRILCWVMTGPQNLATKAKHIKATWSKKCNVVLFMSSEEDKDFPTVGLGVKEGRDQLFWKTIKAFQYVHEHHLNEADWFMKADDDTYVVVDNLRWLLSKYSPDQPIFFGRKFKPYVKQGYMSGGAGYVLSTEALKRFVDAFKTGKCTHFTSTEDLAMGRCMETVNVEAGDSRDTIKRETFHPFPPEHHLSKSYLPKTFWYWNYCFYPAKEGPECCSDLAVSFHYIDSKTMYYLEYMTYHLRPYGYKFRYNPDSLPKKLE</sequence>
<dbReference type="FunFam" id="3.90.550.50:FF:000007">
    <property type="entry name" value="Glycoprotein-N-acetylgalactosamine 3-beta-galactosyltransferase 1"/>
    <property type="match status" value="1"/>
</dbReference>
<dbReference type="OMA" id="WLLSKHD"/>
<dbReference type="GO" id="GO:0046872">
    <property type="term" value="F:metal ion binding"/>
    <property type="evidence" value="ECO:0007669"/>
    <property type="project" value="UniProtKB-KW"/>
</dbReference>
<evidence type="ECO:0000256" key="3">
    <source>
        <dbReference type="ARBA" id="ARBA00004922"/>
    </source>
</evidence>